<dbReference type="InterPro" id="IPR028909">
    <property type="entry name" value="bL21-like"/>
</dbReference>
<keyword evidence="4 5" id="KW-0699">rRNA-binding</keyword>
<dbReference type="GO" id="GO:0005840">
    <property type="term" value="C:ribosome"/>
    <property type="evidence" value="ECO:0007669"/>
    <property type="project" value="UniProtKB-KW"/>
</dbReference>
<evidence type="ECO:0000256" key="2">
    <source>
        <dbReference type="ARBA" id="ARBA00022980"/>
    </source>
</evidence>
<dbReference type="GO" id="GO:0005737">
    <property type="term" value="C:cytoplasm"/>
    <property type="evidence" value="ECO:0007669"/>
    <property type="project" value="UniProtKB-ARBA"/>
</dbReference>
<evidence type="ECO:0000313" key="6">
    <source>
        <dbReference type="EMBL" id="KXK07649.1"/>
    </source>
</evidence>
<comment type="similarity">
    <text evidence="1 4 5">Belongs to the bacterial ribosomal protein bL21 family.</text>
</comment>
<dbReference type="PANTHER" id="PTHR21349:SF0">
    <property type="entry name" value="LARGE RIBOSOMAL SUBUNIT PROTEIN BL21M"/>
    <property type="match status" value="1"/>
</dbReference>
<evidence type="ECO:0000256" key="5">
    <source>
        <dbReference type="RuleBase" id="RU000562"/>
    </source>
</evidence>
<dbReference type="GO" id="GO:0003735">
    <property type="term" value="F:structural constituent of ribosome"/>
    <property type="evidence" value="ECO:0007669"/>
    <property type="project" value="InterPro"/>
</dbReference>
<comment type="subunit">
    <text evidence="4">Part of the 50S ribosomal subunit. Contacts protein L20.</text>
</comment>
<dbReference type="InterPro" id="IPR036164">
    <property type="entry name" value="bL21-like_sf"/>
</dbReference>
<dbReference type="STRING" id="1617427.UZ20_WS6002001158"/>
<reference evidence="6 7" key="1">
    <citation type="submission" date="2015-02" db="EMBL/GenBank/DDBJ databases">
        <title>Improved understanding of the partial-nitritation anammox process through 23 genomes representing the majority of the microbial community.</title>
        <authorList>
            <person name="Speth D.R."/>
            <person name="In T Zandt M."/>
            <person name="Guerrero Cruz S."/>
            <person name="Jetten M.S."/>
            <person name="Dutilh B.E."/>
        </authorList>
    </citation>
    <scope>NUCLEOTIDE SEQUENCE [LARGE SCALE GENOMIC DNA]</scope>
    <source>
        <strain evidence="6">OLB21</strain>
    </source>
</reference>
<dbReference type="PANTHER" id="PTHR21349">
    <property type="entry name" value="50S RIBOSOMAL PROTEIN L21"/>
    <property type="match status" value="1"/>
</dbReference>
<dbReference type="NCBIfam" id="TIGR00061">
    <property type="entry name" value="L21"/>
    <property type="match status" value="1"/>
</dbReference>
<sequence>MKKSDKFAVIKINNAQFKVEEGSVVETNRLAGNEGDKMDITEVLLLSDSGKVSVGTPYVEKATVKAEIVEHIRGEKIRMMTYKAKARSRRRVGHRQELTKVKITKIS</sequence>
<dbReference type="EMBL" id="JYPD01000032">
    <property type="protein sequence ID" value="KXK07649.1"/>
    <property type="molecule type" value="Genomic_DNA"/>
</dbReference>
<gene>
    <name evidence="4 6" type="primary">rplU</name>
    <name evidence="6" type="ORF">UZ20_WS6002001158</name>
</gene>
<dbReference type="HAMAP" id="MF_01363">
    <property type="entry name" value="Ribosomal_bL21"/>
    <property type="match status" value="1"/>
</dbReference>
<dbReference type="SUPFAM" id="SSF141091">
    <property type="entry name" value="L21p-like"/>
    <property type="match status" value="1"/>
</dbReference>
<dbReference type="GO" id="GO:0019843">
    <property type="term" value="F:rRNA binding"/>
    <property type="evidence" value="ECO:0007669"/>
    <property type="project" value="UniProtKB-UniRule"/>
</dbReference>
<comment type="caution">
    <text evidence="6">The sequence shown here is derived from an EMBL/GenBank/DDBJ whole genome shotgun (WGS) entry which is preliminary data.</text>
</comment>
<keyword evidence="3 4" id="KW-0687">Ribonucleoprotein</keyword>
<evidence type="ECO:0000256" key="4">
    <source>
        <dbReference type="HAMAP-Rule" id="MF_01363"/>
    </source>
</evidence>
<dbReference type="GO" id="GO:1990904">
    <property type="term" value="C:ribonucleoprotein complex"/>
    <property type="evidence" value="ECO:0007669"/>
    <property type="project" value="UniProtKB-KW"/>
</dbReference>
<keyword evidence="4 5" id="KW-0694">RNA-binding</keyword>
<evidence type="ECO:0000313" key="7">
    <source>
        <dbReference type="Proteomes" id="UP000070449"/>
    </source>
</evidence>
<protein>
    <recommendedName>
        <fullName evidence="4">Large ribosomal subunit protein bL21</fullName>
    </recommendedName>
</protein>
<dbReference type="PATRIC" id="fig|1617427.3.peg.1205"/>
<evidence type="ECO:0000256" key="3">
    <source>
        <dbReference type="ARBA" id="ARBA00023274"/>
    </source>
</evidence>
<dbReference type="Pfam" id="PF00829">
    <property type="entry name" value="Ribosomal_L21p"/>
    <property type="match status" value="1"/>
</dbReference>
<evidence type="ECO:0000256" key="1">
    <source>
        <dbReference type="ARBA" id="ARBA00008563"/>
    </source>
</evidence>
<proteinExistence type="inferred from homology"/>
<accession>A0A136KE21</accession>
<organism evidence="6 7">
    <name type="scientific">candidate division WS6 bacterium OLB21</name>
    <dbReference type="NCBI Taxonomy" id="1617427"/>
    <lineage>
        <taxon>Bacteria</taxon>
        <taxon>Candidatus Dojkabacteria</taxon>
    </lineage>
</organism>
<keyword evidence="2 4" id="KW-0689">Ribosomal protein</keyword>
<name>A0A136KE21_9BACT</name>
<dbReference type="AlphaFoldDB" id="A0A136KE21"/>
<dbReference type="GO" id="GO:0006412">
    <property type="term" value="P:translation"/>
    <property type="evidence" value="ECO:0007669"/>
    <property type="project" value="UniProtKB-UniRule"/>
</dbReference>
<dbReference type="Proteomes" id="UP000070449">
    <property type="component" value="Unassembled WGS sequence"/>
</dbReference>
<dbReference type="InterPro" id="IPR001787">
    <property type="entry name" value="Ribosomal_bL21"/>
</dbReference>
<comment type="function">
    <text evidence="4 5">This protein binds to 23S rRNA in the presence of protein L20.</text>
</comment>